<proteinExistence type="predicted"/>
<evidence type="ECO:0000313" key="3">
    <source>
        <dbReference type="Proteomes" id="UP000178179"/>
    </source>
</evidence>
<protein>
    <submittedName>
        <fullName evidence="2">Uncharacterized protein</fullName>
    </submittedName>
</protein>
<feature type="region of interest" description="Disordered" evidence="1">
    <location>
        <begin position="1"/>
        <end position="45"/>
    </location>
</feature>
<sequence>MTDESTIPNQGVGPIESKYSSENAQQAPGWETANEHEVATSGPEFGETQARNILGLDSHIPILIGYLGRESS</sequence>
<gene>
    <name evidence="2" type="ORF">A2119_01575</name>
</gene>
<dbReference type="Proteomes" id="UP000178179">
    <property type="component" value="Unassembled WGS sequence"/>
</dbReference>
<dbReference type="AlphaFoldDB" id="A0A1G1YW12"/>
<name>A0A1G1YW12_9BACT</name>
<accession>A0A1G1YW12</accession>
<reference evidence="2 3" key="1">
    <citation type="journal article" date="2016" name="Nat. Commun.">
        <title>Thousands of microbial genomes shed light on interconnected biogeochemical processes in an aquifer system.</title>
        <authorList>
            <person name="Anantharaman K."/>
            <person name="Brown C.T."/>
            <person name="Hug L.A."/>
            <person name="Sharon I."/>
            <person name="Castelle C.J."/>
            <person name="Probst A.J."/>
            <person name="Thomas B.C."/>
            <person name="Singh A."/>
            <person name="Wilkins M.J."/>
            <person name="Karaoz U."/>
            <person name="Brodie E.L."/>
            <person name="Williams K.H."/>
            <person name="Hubbard S.S."/>
            <person name="Banfield J.F."/>
        </authorList>
    </citation>
    <scope>NUCLEOTIDE SEQUENCE [LARGE SCALE GENOMIC DNA]</scope>
</reference>
<dbReference type="EMBL" id="MHIS01000013">
    <property type="protein sequence ID" value="OGY56573.1"/>
    <property type="molecule type" value="Genomic_DNA"/>
</dbReference>
<evidence type="ECO:0000313" key="2">
    <source>
        <dbReference type="EMBL" id="OGY56573.1"/>
    </source>
</evidence>
<comment type="caution">
    <text evidence="2">The sequence shown here is derived from an EMBL/GenBank/DDBJ whole genome shotgun (WGS) entry which is preliminary data.</text>
</comment>
<evidence type="ECO:0000256" key="1">
    <source>
        <dbReference type="SAM" id="MobiDB-lite"/>
    </source>
</evidence>
<organism evidence="2 3">
    <name type="scientific">Candidatus Colwellbacteria bacterium GWA2_46_10</name>
    <dbReference type="NCBI Taxonomy" id="1797684"/>
    <lineage>
        <taxon>Bacteria</taxon>
        <taxon>Candidatus Colwelliibacteriota</taxon>
    </lineage>
</organism>